<name>A0ABC8JFW2_ERUVS</name>
<dbReference type="PANTHER" id="PTHR32370">
    <property type="entry name" value="OS12G0117600 PROTEIN"/>
    <property type="match status" value="1"/>
</dbReference>
<dbReference type="InterPro" id="IPR011333">
    <property type="entry name" value="SKP1/BTB/POZ_sf"/>
</dbReference>
<dbReference type="InterPro" id="IPR027356">
    <property type="entry name" value="NPH3_dom"/>
</dbReference>
<gene>
    <name evidence="6" type="ORF">ERUC_LOCUS10308</name>
</gene>
<evidence type="ECO:0000256" key="1">
    <source>
        <dbReference type="ARBA" id="ARBA00004906"/>
    </source>
</evidence>
<comment type="similarity">
    <text evidence="3">Belongs to the NPH3 family.</text>
</comment>
<evidence type="ECO:0000256" key="2">
    <source>
        <dbReference type="ARBA" id="ARBA00022786"/>
    </source>
</evidence>
<protein>
    <submittedName>
        <fullName evidence="6">Uncharacterized protein</fullName>
    </submittedName>
</protein>
<dbReference type="SMART" id="SM00225">
    <property type="entry name" value="BTB"/>
    <property type="match status" value="1"/>
</dbReference>
<dbReference type="Proteomes" id="UP001642260">
    <property type="component" value="Unassembled WGS sequence"/>
</dbReference>
<evidence type="ECO:0000259" key="5">
    <source>
        <dbReference type="PROSITE" id="PS51649"/>
    </source>
</evidence>
<dbReference type="InterPro" id="IPR000210">
    <property type="entry name" value="BTB/POZ_dom"/>
</dbReference>
<feature type="domain" description="BTB" evidence="4">
    <location>
        <begin position="28"/>
        <end position="95"/>
    </location>
</feature>
<evidence type="ECO:0000313" key="7">
    <source>
        <dbReference type="Proteomes" id="UP001642260"/>
    </source>
</evidence>
<dbReference type="SUPFAM" id="SSF54695">
    <property type="entry name" value="POZ domain"/>
    <property type="match status" value="1"/>
</dbReference>
<reference evidence="6 7" key="1">
    <citation type="submission" date="2022-03" db="EMBL/GenBank/DDBJ databases">
        <authorList>
            <person name="Macdonald S."/>
            <person name="Ahmed S."/>
            <person name="Newling K."/>
        </authorList>
    </citation>
    <scope>NUCLEOTIDE SEQUENCE [LARGE SCALE GENOMIC DNA]</scope>
</reference>
<organism evidence="6 7">
    <name type="scientific">Eruca vesicaria subsp. sativa</name>
    <name type="common">Garden rocket</name>
    <name type="synonym">Eruca sativa</name>
    <dbReference type="NCBI Taxonomy" id="29727"/>
    <lineage>
        <taxon>Eukaryota</taxon>
        <taxon>Viridiplantae</taxon>
        <taxon>Streptophyta</taxon>
        <taxon>Embryophyta</taxon>
        <taxon>Tracheophyta</taxon>
        <taxon>Spermatophyta</taxon>
        <taxon>Magnoliopsida</taxon>
        <taxon>eudicotyledons</taxon>
        <taxon>Gunneridae</taxon>
        <taxon>Pentapetalae</taxon>
        <taxon>rosids</taxon>
        <taxon>malvids</taxon>
        <taxon>Brassicales</taxon>
        <taxon>Brassicaceae</taxon>
        <taxon>Brassiceae</taxon>
        <taxon>Eruca</taxon>
    </lineage>
</organism>
<evidence type="ECO:0000259" key="4">
    <source>
        <dbReference type="PROSITE" id="PS50097"/>
    </source>
</evidence>
<keyword evidence="7" id="KW-1185">Reference proteome</keyword>
<proteinExistence type="inferred from homology"/>
<evidence type="ECO:0000313" key="6">
    <source>
        <dbReference type="EMBL" id="CAH8325080.1"/>
    </source>
</evidence>
<dbReference type="Pfam" id="PF00651">
    <property type="entry name" value="BTB"/>
    <property type="match status" value="1"/>
</dbReference>
<dbReference type="Pfam" id="PF03000">
    <property type="entry name" value="NPH3"/>
    <property type="match status" value="1"/>
</dbReference>
<comment type="pathway">
    <text evidence="1">Protein modification; protein ubiquitination.</text>
</comment>
<sequence length="592" mass="66474">MASLKLGSKSEVFHLSGHTWLCSTGLKPDVMIQVQDQTFHLHKFPLLSRSGYLETLFSKASESTCVAQLHDIPGGHETFLLVAKFCYGARIEVTPENVVSLRCAAEYLQMSENYGDANLISLTESFLKDNVFTNWDDIIKALKSCEQKLIPPAEELHIVTRCIGSLAIKASYAEDTSFFNWPVSDTTSWNGIQTKSMSGNWWFNDVSSSLNISMYKRFIKTIESRGVKADVIAASVTHYAKRNLPLLGSSKHCGSSSSEEGTNHGGDDICYSQEDQRSLVEEIVKLLPSQKCVTSTRFLLRLLRTSMVLQASAVTQENLERKIGVQLDEAALEDLLIPNMGKYSAESLYDIDSVQRILDHFMLTYDSSCYNNVEEKQIMVDSHPFRPIKKVASLIDGYLAEVASDENLKLSKFQALGAVIPEDVRPLDDGIYRAIDIYIKAHPWLRESERERLCLLMNCQKLSLEACTHAAQNERLPLRVIVQVLFIEHMRLRTSIAGWFLDDTDSNNDDTSGKNQALEGHNGNANMVMMNVMKERVCELEKECNSMKQDLDKLVKTKDGGNFFSKLFGLMRSKTKTSPGGKDGLMIHETKI</sequence>
<comment type="caution">
    <text evidence="6">The sequence shown here is derived from an EMBL/GenBank/DDBJ whole genome shotgun (WGS) entry which is preliminary data.</text>
</comment>
<evidence type="ECO:0000256" key="3">
    <source>
        <dbReference type="PROSITE-ProRule" id="PRU00982"/>
    </source>
</evidence>
<dbReference type="AlphaFoldDB" id="A0ABC8JFW2"/>
<dbReference type="Gene3D" id="3.30.710.10">
    <property type="entry name" value="Potassium Channel Kv1.1, Chain A"/>
    <property type="match status" value="1"/>
</dbReference>
<dbReference type="EMBL" id="CAKOAT010101821">
    <property type="protein sequence ID" value="CAH8325080.1"/>
    <property type="molecule type" value="Genomic_DNA"/>
</dbReference>
<keyword evidence="2" id="KW-0833">Ubl conjugation pathway</keyword>
<dbReference type="InterPro" id="IPR043454">
    <property type="entry name" value="NPH3/RPT2-like"/>
</dbReference>
<feature type="domain" description="NPH3" evidence="5">
    <location>
        <begin position="200"/>
        <end position="491"/>
    </location>
</feature>
<accession>A0ABC8JFW2</accession>
<dbReference type="PROSITE" id="PS50097">
    <property type="entry name" value="BTB"/>
    <property type="match status" value="1"/>
</dbReference>
<dbReference type="PROSITE" id="PS51649">
    <property type="entry name" value="NPH3"/>
    <property type="match status" value="1"/>
</dbReference>